<keyword evidence="3" id="KW-1185">Reference proteome</keyword>
<evidence type="ECO:0000313" key="3">
    <source>
        <dbReference type="Proteomes" id="UP000198670"/>
    </source>
</evidence>
<dbReference type="STRING" id="1477437.SAMN05444682_101164"/>
<accession>A0A1I3CS31</accession>
<dbReference type="Proteomes" id="UP000198670">
    <property type="component" value="Unassembled WGS sequence"/>
</dbReference>
<protein>
    <submittedName>
        <fullName evidence="2">Type I restriction enzyme R protein N terminus (HSDR_N)</fullName>
    </submittedName>
</protein>
<dbReference type="InterPro" id="IPR029464">
    <property type="entry name" value="HSDR_N"/>
</dbReference>
<organism evidence="2 3">
    <name type="scientific">Parapedobacter indicus</name>
    <dbReference type="NCBI Taxonomy" id="1477437"/>
    <lineage>
        <taxon>Bacteria</taxon>
        <taxon>Pseudomonadati</taxon>
        <taxon>Bacteroidota</taxon>
        <taxon>Sphingobacteriia</taxon>
        <taxon>Sphingobacteriales</taxon>
        <taxon>Sphingobacteriaceae</taxon>
        <taxon>Parapedobacter</taxon>
    </lineage>
</organism>
<dbReference type="OrthoDB" id="9790377at2"/>
<proteinExistence type="predicted"/>
<reference evidence="2 3" key="1">
    <citation type="submission" date="2016-10" db="EMBL/GenBank/DDBJ databases">
        <authorList>
            <person name="de Groot N.N."/>
        </authorList>
    </citation>
    <scope>NUCLEOTIDE SEQUENCE [LARGE SCALE GENOMIC DNA]</scope>
    <source>
        <strain evidence="2 3">RK1</strain>
    </source>
</reference>
<sequence length="155" mass="17995">MFIPIPLNLPAYAAKIQQDGEKSYIFDELRKKQLVLTPEEWVRQHWVQHLIRAKRCPKSLIKLEGGLKVNTMPRRSDLVVYDTGGNKILLAEFKAPSVKITQAAFEQIARYNTVHRIPFLLVSNGLQHYYCRIDFEQRSFEFLADLPDFGTPFTT</sequence>
<dbReference type="RefSeq" id="WP_090622691.1">
    <property type="nucleotide sequence ID" value="NZ_FOQO01000001.1"/>
</dbReference>
<feature type="domain" description="Type I restriction enzyme R protein N-terminal" evidence="1">
    <location>
        <begin position="38"/>
        <end position="147"/>
    </location>
</feature>
<evidence type="ECO:0000313" key="2">
    <source>
        <dbReference type="EMBL" id="SFH77325.1"/>
    </source>
</evidence>
<dbReference type="Pfam" id="PF13588">
    <property type="entry name" value="HSDR_N_2"/>
    <property type="match status" value="1"/>
</dbReference>
<dbReference type="EMBL" id="FOQO01000001">
    <property type="protein sequence ID" value="SFH77325.1"/>
    <property type="molecule type" value="Genomic_DNA"/>
</dbReference>
<name>A0A1I3CS31_9SPHI</name>
<dbReference type="AlphaFoldDB" id="A0A1I3CS31"/>
<evidence type="ECO:0000259" key="1">
    <source>
        <dbReference type="Pfam" id="PF13588"/>
    </source>
</evidence>
<gene>
    <name evidence="2" type="ORF">SAMN05444682_101164</name>
</gene>